<accession>A0A7V4JR32</accession>
<proteinExistence type="predicted"/>
<reference evidence="1" key="1">
    <citation type="journal article" date="2020" name="mSystems">
        <title>Genome- and Community-Level Interaction Insights into Carbon Utilization and Element Cycling Functions of Hydrothermarchaeota in Hydrothermal Sediment.</title>
        <authorList>
            <person name="Zhou Z."/>
            <person name="Liu Y."/>
            <person name="Xu W."/>
            <person name="Pan J."/>
            <person name="Luo Z.H."/>
            <person name="Li M."/>
        </authorList>
    </citation>
    <scope>NUCLEOTIDE SEQUENCE [LARGE SCALE GENOMIC DNA]</scope>
    <source>
        <strain evidence="1">SpSt-711</strain>
    </source>
</reference>
<dbReference type="AlphaFoldDB" id="A0A7V4JR32"/>
<gene>
    <name evidence="1" type="ORF">ENU91_05805</name>
</gene>
<protein>
    <submittedName>
        <fullName evidence="1">Uncharacterized protein</fullName>
    </submittedName>
</protein>
<name>A0A7V4JR32_9BACT</name>
<sequence>MIINQLLVFVLILFCGVNSIKAFDVIKPFPPTAEEAIAMVKTFPCMSEVIKPFKKELDWKAEWVEDRWYIIGLFESPWGVKFIRDATIGYRQIYVWGCFRYLRGYVSGDRTLRGYAPYSAYLMLPPRKWVISMAQEWGLKTLYTRLTPEIAIKLIEENPKFINALKNKQVLDTVAELIVDNVESQKWWFAFYVIQEDGSKTLLVVEAIEGINRWDKKYGFKRIYLHWEIPLYMADWVRKVAKERDWLEANNIP</sequence>
<dbReference type="EMBL" id="DTEI01000098">
    <property type="protein sequence ID" value="HGU16148.1"/>
    <property type="molecule type" value="Genomic_DNA"/>
</dbReference>
<organism evidence="1">
    <name type="scientific">Thermodesulfobacterium geofontis</name>
    <dbReference type="NCBI Taxonomy" id="1295609"/>
    <lineage>
        <taxon>Bacteria</taxon>
        <taxon>Pseudomonadati</taxon>
        <taxon>Thermodesulfobacteriota</taxon>
        <taxon>Thermodesulfobacteria</taxon>
        <taxon>Thermodesulfobacteriales</taxon>
        <taxon>Thermodesulfobacteriaceae</taxon>
        <taxon>Thermodesulfobacterium</taxon>
    </lineage>
</organism>
<evidence type="ECO:0000313" key="1">
    <source>
        <dbReference type="EMBL" id="HGU16148.1"/>
    </source>
</evidence>
<comment type="caution">
    <text evidence="1">The sequence shown here is derived from an EMBL/GenBank/DDBJ whole genome shotgun (WGS) entry which is preliminary data.</text>
</comment>